<keyword evidence="2" id="KW-0812">Transmembrane</keyword>
<comment type="caution">
    <text evidence="4">The sequence shown here is derived from an EMBL/GenBank/DDBJ whole genome shotgun (WGS) entry which is preliminary data.</text>
</comment>
<feature type="compositionally biased region" description="Polar residues" evidence="1">
    <location>
        <begin position="506"/>
        <end position="518"/>
    </location>
</feature>
<feature type="compositionally biased region" description="Basic and acidic residues" evidence="1">
    <location>
        <begin position="676"/>
        <end position="705"/>
    </location>
</feature>
<accession>A0ABQ9XC97</accession>
<evidence type="ECO:0000256" key="1">
    <source>
        <dbReference type="SAM" id="MobiDB-lite"/>
    </source>
</evidence>
<feature type="compositionally biased region" description="Polar residues" evidence="1">
    <location>
        <begin position="607"/>
        <end position="621"/>
    </location>
</feature>
<dbReference type="Pfam" id="PF07714">
    <property type="entry name" value="PK_Tyr_Ser-Thr"/>
    <property type="match status" value="1"/>
</dbReference>
<dbReference type="InterPro" id="IPR001245">
    <property type="entry name" value="Ser-Thr/Tyr_kinase_cat_dom"/>
</dbReference>
<feature type="compositionally biased region" description="Basic and acidic residues" evidence="1">
    <location>
        <begin position="714"/>
        <end position="729"/>
    </location>
</feature>
<dbReference type="InterPro" id="IPR050167">
    <property type="entry name" value="Ser_Thr_protein_kinase"/>
</dbReference>
<feature type="compositionally biased region" description="Low complexity" evidence="1">
    <location>
        <begin position="794"/>
        <end position="809"/>
    </location>
</feature>
<sequence>MLLGLLISVRSLYLSPQSDISSHVYSAVVSPLVPSIQLTHLQLSSLNSHLSSDSLDNTISFSTQQSNPTMLGAGKGFGIAQIILIIVIVIEAILILIVIVVKFCIKRTERYYEEEGYQKPQDEPNSMLLANQSSGVIQPADLVQDLGSLKSRKRRIPRPPPPKNPYLVPVVSCNPITTLEERDSRRSLNLYLHASASTNLTLEPLSFNCFSDQIEEGLFISLQIVSLLDVYKKKKASRTAVHKDLNSLDGDAPGQSSRNYSGHFQFDQNDYRGCFGRFSSYSVICDRQYVQTGDNIYSLPYIGFSLQNDPSQQSEKPSFISNVASQQSNNSVYEAQRWYAPETINNKTIANPEIDVFSLGMVMYELLSHNIPFHEIDAVSAQRQIGNGYLPAYHSAGNERWVDLIMRCLSYDPIDRPPLEEVREELISILGDTRHQFFKQLLSLTAVPPSADSVGPRGSVSSMNVGMGSVRSVASLSAKSQEMGSVRGGFHDPFADLDRQKVVDDQPTNPSGQTSLRAQSPKIDENVLTQGQIQQDEQELKLESVDVSTPQASLPDSISLSTPPTAFDTMEPKVTAEGPASELVEEKEDSPLIQFTGGANDGKNEAESASNPTDTTATESGESAPITQEEIPSLEKKEEPVETIPVIETTRDEPQPDSGSSEDENKTSAESPISSEPKKEQEEENKHDVDMKGEEKEEENKPEADVKEEETEEENKPGVDVKEEEKREASPQPDNSEQISTPQQVTEDKSPEANPNLVASSDNLIQFSQDDPVSSVTTDADNMHSANTSDPEIPQSTSQPDTSSQPVQDVIQQEPIFSFQSSVEQDFASQVDPFGNDDMF</sequence>
<dbReference type="PANTHER" id="PTHR23257:SF958">
    <property type="entry name" value="SERINE_THREONINE-PROTEIN KINASE WNK4"/>
    <property type="match status" value="1"/>
</dbReference>
<keyword evidence="2" id="KW-0472">Membrane</keyword>
<protein>
    <recommendedName>
        <fullName evidence="3">Protein kinase domain-containing protein</fullName>
    </recommendedName>
</protein>
<dbReference type="PANTHER" id="PTHR23257">
    <property type="entry name" value="SERINE-THREONINE PROTEIN KINASE"/>
    <property type="match status" value="1"/>
</dbReference>
<dbReference type="Gene3D" id="1.10.510.10">
    <property type="entry name" value="Transferase(Phosphotransferase) domain 1"/>
    <property type="match status" value="1"/>
</dbReference>
<feature type="compositionally biased region" description="Polar residues" evidence="1">
    <location>
        <begin position="757"/>
        <end position="790"/>
    </location>
</feature>
<evidence type="ECO:0000256" key="2">
    <source>
        <dbReference type="SAM" id="Phobius"/>
    </source>
</evidence>
<dbReference type="EMBL" id="JARBJD010000180">
    <property type="protein sequence ID" value="KAK2948282.1"/>
    <property type="molecule type" value="Genomic_DNA"/>
</dbReference>
<keyword evidence="5" id="KW-1185">Reference proteome</keyword>
<feature type="domain" description="Protein kinase" evidence="3">
    <location>
        <begin position="65"/>
        <end position="438"/>
    </location>
</feature>
<feature type="compositionally biased region" description="Polar residues" evidence="1">
    <location>
        <begin position="546"/>
        <end position="564"/>
    </location>
</feature>
<dbReference type="InterPro" id="IPR000719">
    <property type="entry name" value="Prot_kinase_dom"/>
</dbReference>
<organism evidence="4 5">
    <name type="scientific">Blattamonas nauphoetae</name>
    <dbReference type="NCBI Taxonomy" id="2049346"/>
    <lineage>
        <taxon>Eukaryota</taxon>
        <taxon>Metamonada</taxon>
        <taxon>Preaxostyla</taxon>
        <taxon>Oxymonadida</taxon>
        <taxon>Blattamonas</taxon>
    </lineage>
</organism>
<dbReference type="Proteomes" id="UP001281761">
    <property type="component" value="Unassembled WGS sequence"/>
</dbReference>
<feature type="compositionally biased region" description="Polar residues" evidence="1">
    <location>
        <begin position="732"/>
        <end position="745"/>
    </location>
</feature>
<evidence type="ECO:0000259" key="3">
    <source>
        <dbReference type="PROSITE" id="PS50011"/>
    </source>
</evidence>
<dbReference type="PROSITE" id="PS50011">
    <property type="entry name" value="PROTEIN_KINASE_DOM"/>
    <property type="match status" value="1"/>
</dbReference>
<feature type="transmembrane region" description="Helical" evidence="2">
    <location>
        <begin position="79"/>
        <end position="101"/>
    </location>
</feature>
<reference evidence="4 5" key="1">
    <citation type="journal article" date="2022" name="bioRxiv">
        <title>Genomics of Preaxostyla Flagellates Illuminates Evolutionary Transitions and the Path Towards Mitochondrial Loss.</title>
        <authorList>
            <person name="Novak L.V.F."/>
            <person name="Treitli S.C."/>
            <person name="Pyrih J."/>
            <person name="Halakuc P."/>
            <person name="Pipaliya S.V."/>
            <person name="Vacek V."/>
            <person name="Brzon O."/>
            <person name="Soukal P."/>
            <person name="Eme L."/>
            <person name="Dacks J.B."/>
            <person name="Karnkowska A."/>
            <person name="Elias M."/>
            <person name="Hampl V."/>
        </authorList>
    </citation>
    <scope>NUCLEOTIDE SEQUENCE [LARGE SCALE GENOMIC DNA]</scope>
    <source>
        <strain evidence="4">NAU3</strain>
        <tissue evidence="4">Gut</tissue>
    </source>
</reference>
<evidence type="ECO:0000313" key="4">
    <source>
        <dbReference type="EMBL" id="KAK2948282.1"/>
    </source>
</evidence>
<feature type="region of interest" description="Disordered" evidence="1">
    <location>
        <begin position="502"/>
        <end position="840"/>
    </location>
</feature>
<gene>
    <name evidence="4" type="ORF">BLNAU_16818</name>
</gene>
<keyword evidence="2" id="KW-1133">Transmembrane helix</keyword>
<feature type="compositionally biased region" description="Polar residues" evidence="1">
    <location>
        <begin position="818"/>
        <end position="828"/>
    </location>
</feature>
<dbReference type="SUPFAM" id="SSF56112">
    <property type="entry name" value="Protein kinase-like (PK-like)"/>
    <property type="match status" value="1"/>
</dbReference>
<proteinExistence type="predicted"/>
<name>A0ABQ9XC97_9EUKA</name>
<evidence type="ECO:0000313" key="5">
    <source>
        <dbReference type="Proteomes" id="UP001281761"/>
    </source>
</evidence>
<dbReference type="InterPro" id="IPR011009">
    <property type="entry name" value="Kinase-like_dom_sf"/>
</dbReference>